<accession>A0A117M387</accession>
<sequence length="725" mass="80605">MEYSLFEGIRWPSGRLAGGMLMKKVLIFLIVLISVVTLAQEYDELFNSLLSRSDDFVSFSGAGFEARFVPAYAATDFESKVIGDQNLLGILIVRSTRVMDLEVNNVVIIDSESEERVSYQIYKVEDLSVPLQLPFSLPSGGVLVLTSKSEVQDYFMDIRIQQILLPWRVKTTEPGKIVEMAPVTLDETPPVVDVQETYDYDSIVEGMADLNDRLNFLQDNVEGLNLQFRRLNTLFLDTQVALAEYKAAVDRGAFDIEEFAVSIENRLVSLEDAVVDNPVLRIEFEELSDSLERLYLSLVEWSDEISRIETLAASQSHLKDRVNSLQDSIEDVRASAAEQTDSAVILSINEKIDEISEVLSAMEYGFEELENSVEKHSGEIESIHERLVMELDILDNRFEVVEAMFESNTEAILNNSELLNEVALELDGLSKYVSEISQAQMERVSSLSETLLYIEERVSATELSLAALEEIRARLTASESTAKTLSNRIDTLEEHRSSIEGTLEVLEEKIEDLEIGVFGTGAINFAELETEILELRGIADSLSRGFVRFNSDLISLGESIPPAGVSIEAFGEAYDELTGSILDLNSELSDVRNLLVDLDRSIELLEESLGVVSVDLDSMKGNFDGSVAAIDSNLKAIQRLQNDLSKTKEELAATSQELWSLSSELTAVIVTRDEITEITEEAVKRVGEETAREIASLKRTNNIWLTVAVISSLAALVLGIINILP</sequence>
<comment type="caution">
    <text evidence="3">The sequence shown here is derived from an EMBL/GenBank/DDBJ whole genome shotgun (WGS) entry which is preliminary data.</text>
</comment>
<name>A0A117M387_9BACT</name>
<protein>
    <submittedName>
        <fullName evidence="3">Uncharacterized protein</fullName>
    </submittedName>
</protein>
<dbReference type="AlphaFoldDB" id="A0A117M387"/>
<gene>
    <name evidence="3" type="ORF">XD94_0266</name>
</gene>
<keyword evidence="2" id="KW-1133">Transmembrane helix</keyword>
<feature type="coiled-coil region" evidence="1">
    <location>
        <begin position="588"/>
        <end position="657"/>
    </location>
</feature>
<keyword evidence="2" id="KW-0812">Transmembrane</keyword>
<evidence type="ECO:0000313" key="3">
    <source>
        <dbReference type="EMBL" id="KUK81907.1"/>
    </source>
</evidence>
<reference evidence="4" key="1">
    <citation type="journal article" date="2015" name="MBio">
        <title>Genome-Resolved Metagenomic Analysis Reveals Roles for Candidate Phyla and Other Microbial Community Members in Biogeochemical Transformations in Oil Reservoirs.</title>
        <authorList>
            <person name="Hu P."/>
            <person name="Tom L."/>
            <person name="Singh A."/>
            <person name="Thomas B.C."/>
            <person name="Baker B.J."/>
            <person name="Piceno Y.M."/>
            <person name="Andersen G.L."/>
            <person name="Banfield J.F."/>
        </authorList>
    </citation>
    <scope>NUCLEOTIDE SEQUENCE [LARGE SCALE GENOMIC DNA]</scope>
</reference>
<dbReference type="Proteomes" id="UP000054092">
    <property type="component" value="Unassembled WGS sequence"/>
</dbReference>
<feature type="coiled-coil region" evidence="1">
    <location>
        <begin position="207"/>
        <end position="234"/>
    </location>
</feature>
<dbReference type="EMBL" id="LGGP01000026">
    <property type="protein sequence ID" value="KUK81907.1"/>
    <property type="molecule type" value="Genomic_DNA"/>
</dbReference>
<evidence type="ECO:0000256" key="1">
    <source>
        <dbReference type="SAM" id="Coils"/>
    </source>
</evidence>
<feature type="transmembrane region" description="Helical" evidence="2">
    <location>
        <begin position="703"/>
        <end position="724"/>
    </location>
</feature>
<organism evidence="3 4">
    <name type="scientific">Mesotoga prima</name>
    <dbReference type="NCBI Taxonomy" id="1184387"/>
    <lineage>
        <taxon>Bacteria</taxon>
        <taxon>Thermotogati</taxon>
        <taxon>Thermotogota</taxon>
        <taxon>Thermotogae</taxon>
        <taxon>Kosmotogales</taxon>
        <taxon>Kosmotogaceae</taxon>
        <taxon>Mesotoga</taxon>
    </lineage>
</organism>
<evidence type="ECO:0000313" key="4">
    <source>
        <dbReference type="Proteomes" id="UP000054092"/>
    </source>
</evidence>
<keyword evidence="1" id="KW-0175">Coiled coil</keyword>
<dbReference type="PATRIC" id="fig|1184387.3.peg.576"/>
<dbReference type="SUPFAM" id="SSF57997">
    <property type="entry name" value="Tropomyosin"/>
    <property type="match status" value="1"/>
</dbReference>
<keyword evidence="2" id="KW-0472">Membrane</keyword>
<feature type="coiled-coil region" evidence="1">
    <location>
        <begin position="468"/>
        <end position="516"/>
    </location>
</feature>
<evidence type="ECO:0000256" key="2">
    <source>
        <dbReference type="SAM" id="Phobius"/>
    </source>
</evidence>
<proteinExistence type="predicted"/>